<organism evidence="1 2">
    <name type="scientific">Thioclava kandeliae</name>
    <dbReference type="NCBI Taxonomy" id="3070818"/>
    <lineage>
        <taxon>Bacteria</taxon>
        <taxon>Pseudomonadati</taxon>
        <taxon>Pseudomonadota</taxon>
        <taxon>Alphaproteobacteria</taxon>
        <taxon>Rhodobacterales</taxon>
        <taxon>Paracoccaceae</taxon>
        <taxon>Thioclava</taxon>
    </lineage>
</organism>
<dbReference type="EMBL" id="JAYWLC010000018">
    <property type="protein sequence ID" value="MER5173365.1"/>
    <property type="molecule type" value="Genomic_DNA"/>
</dbReference>
<protein>
    <submittedName>
        <fullName evidence="1">Uncharacterized protein</fullName>
    </submittedName>
</protein>
<dbReference type="RefSeq" id="WP_350938669.1">
    <property type="nucleotide sequence ID" value="NZ_JAYWLC010000018.1"/>
</dbReference>
<proteinExistence type="predicted"/>
<reference evidence="1 2" key="2">
    <citation type="submission" date="2024-06" db="EMBL/GenBank/DDBJ databases">
        <title>Thioclava kandeliae sp. nov. from a rhizosphere soil sample of Kandelia candel in a mangrove.</title>
        <authorList>
            <person name="Mu T."/>
        </authorList>
    </citation>
    <scope>NUCLEOTIDE SEQUENCE [LARGE SCALE GENOMIC DNA]</scope>
    <source>
        <strain evidence="1 2">CPCC 100088</strain>
    </source>
</reference>
<dbReference type="Proteomes" id="UP001438953">
    <property type="component" value="Unassembled WGS sequence"/>
</dbReference>
<evidence type="ECO:0000313" key="2">
    <source>
        <dbReference type="Proteomes" id="UP001438953"/>
    </source>
</evidence>
<gene>
    <name evidence="1" type="ORF">VSX56_16475</name>
</gene>
<evidence type="ECO:0000313" key="1">
    <source>
        <dbReference type="EMBL" id="MER5173365.1"/>
    </source>
</evidence>
<sequence>MIQTKIREDISEILSELLVTDRGPARFQPAYEQFAGQMTDPAQFSRRRNGSLDWTIMDAIVIQHVTKSDRINDYMRSLRRNQVAMSPIAEAASLIEIAASIYKESGEAASEVAKCGDQIDAITHANVLRELEEARDAVLTALDRIKRLPLATVPNVVRHERA</sequence>
<keyword evidence="2" id="KW-1185">Reference proteome</keyword>
<accession>A0ABV1SKE7</accession>
<comment type="caution">
    <text evidence="1">The sequence shown here is derived from an EMBL/GenBank/DDBJ whole genome shotgun (WGS) entry which is preliminary data.</text>
</comment>
<name>A0ABV1SKE7_9RHOB</name>
<reference evidence="1 2" key="1">
    <citation type="submission" date="2024-01" db="EMBL/GenBank/DDBJ databases">
        <authorList>
            <person name="Deng Y."/>
            <person name="Su J."/>
        </authorList>
    </citation>
    <scope>NUCLEOTIDE SEQUENCE [LARGE SCALE GENOMIC DNA]</scope>
    <source>
        <strain evidence="1 2">CPCC 100088</strain>
    </source>
</reference>